<reference evidence="2 3" key="1">
    <citation type="submission" date="2014-08" db="EMBL/GenBank/DDBJ databases">
        <authorList>
            <person name="Hassan Y.I."/>
            <person name="Lepp D."/>
            <person name="Zhou T."/>
        </authorList>
    </citation>
    <scope>NUCLEOTIDE SEQUENCE [LARGE SCALE GENOMIC DNA]</scope>
    <source>
        <strain evidence="2 3">IFO13584</strain>
    </source>
</reference>
<dbReference type="Proteomes" id="UP000028981">
    <property type="component" value="Unassembled WGS sequence"/>
</dbReference>
<organism evidence="2 3">
    <name type="scientific">Devosia riboflavina</name>
    <dbReference type="NCBI Taxonomy" id="46914"/>
    <lineage>
        <taxon>Bacteria</taxon>
        <taxon>Pseudomonadati</taxon>
        <taxon>Pseudomonadota</taxon>
        <taxon>Alphaproteobacteria</taxon>
        <taxon>Hyphomicrobiales</taxon>
        <taxon>Devosiaceae</taxon>
        <taxon>Devosia</taxon>
    </lineage>
</organism>
<evidence type="ECO:0000313" key="2">
    <source>
        <dbReference type="EMBL" id="KFL29776.1"/>
    </source>
</evidence>
<gene>
    <name evidence="2" type="ORF">JP75_19485</name>
</gene>
<dbReference type="EMBL" id="JQGC01000020">
    <property type="protein sequence ID" value="KFL29776.1"/>
    <property type="molecule type" value="Genomic_DNA"/>
</dbReference>
<keyword evidence="3" id="KW-1185">Reference proteome</keyword>
<dbReference type="AlphaFoldDB" id="A0A087LYS3"/>
<dbReference type="STRING" id="46914.JP75_19485"/>
<proteinExistence type="predicted"/>
<dbReference type="OrthoDB" id="9784302at2"/>
<evidence type="ECO:0000259" key="1">
    <source>
        <dbReference type="Pfam" id="PF20229"/>
    </source>
</evidence>
<dbReference type="RefSeq" id="WP_035085949.1">
    <property type="nucleotide sequence ID" value="NZ_JQGC01000020.1"/>
</dbReference>
<dbReference type="InterPro" id="IPR046858">
    <property type="entry name" value="ChrB_N"/>
</dbReference>
<dbReference type="Pfam" id="PF20229">
    <property type="entry name" value="ChrB_N"/>
    <property type="match status" value="1"/>
</dbReference>
<comment type="caution">
    <text evidence="2">The sequence shown here is derived from an EMBL/GenBank/DDBJ whole genome shotgun (WGS) entry which is preliminary data.</text>
</comment>
<feature type="domain" description="ChrB N-terminal" evidence="1">
    <location>
        <begin position="21"/>
        <end position="177"/>
    </location>
</feature>
<accession>A0A087LYS3</accession>
<protein>
    <submittedName>
        <fullName evidence="2">Chromate resistance protein ChrB</fullName>
    </submittedName>
</protein>
<sequence length="186" mass="21256">MATVVWYTLTYKVPAEPNRRRVALWRRLKGLGAVYLQGGTCLLPKTDDHLRALKVIENEIAEMGGEAVLLESSALDMMQGEKVVARFRADRNEQYEELVDKCTDFEAEIAKEIAANHFTYAEVEENDEDLKKLKTWYAKIKALDFYDAPLAPEALSRIAECEALLDNYAHQVFARQDENRSPKDEV</sequence>
<name>A0A087LYS3_9HYPH</name>
<evidence type="ECO:0000313" key="3">
    <source>
        <dbReference type="Proteomes" id="UP000028981"/>
    </source>
</evidence>